<feature type="compositionally biased region" description="Pro residues" evidence="1">
    <location>
        <begin position="119"/>
        <end position="128"/>
    </location>
</feature>
<organism evidence="2 3">
    <name type="scientific">Stylosanthes scabra</name>
    <dbReference type="NCBI Taxonomy" id="79078"/>
    <lineage>
        <taxon>Eukaryota</taxon>
        <taxon>Viridiplantae</taxon>
        <taxon>Streptophyta</taxon>
        <taxon>Embryophyta</taxon>
        <taxon>Tracheophyta</taxon>
        <taxon>Spermatophyta</taxon>
        <taxon>Magnoliopsida</taxon>
        <taxon>eudicotyledons</taxon>
        <taxon>Gunneridae</taxon>
        <taxon>Pentapetalae</taxon>
        <taxon>rosids</taxon>
        <taxon>fabids</taxon>
        <taxon>Fabales</taxon>
        <taxon>Fabaceae</taxon>
        <taxon>Papilionoideae</taxon>
        <taxon>50 kb inversion clade</taxon>
        <taxon>dalbergioids sensu lato</taxon>
        <taxon>Dalbergieae</taxon>
        <taxon>Pterocarpus clade</taxon>
        <taxon>Stylosanthes</taxon>
    </lineage>
</organism>
<gene>
    <name evidence="2" type="ORF">PIB30_024946</name>
</gene>
<keyword evidence="3" id="KW-1185">Reference proteome</keyword>
<feature type="region of interest" description="Disordered" evidence="1">
    <location>
        <begin position="103"/>
        <end position="128"/>
    </location>
</feature>
<dbReference type="EMBL" id="JASCZI010151125">
    <property type="protein sequence ID" value="MED6169828.1"/>
    <property type="molecule type" value="Genomic_DNA"/>
</dbReference>
<dbReference type="Proteomes" id="UP001341840">
    <property type="component" value="Unassembled WGS sequence"/>
</dbReference>
<name>A0ABU6VBE1_9FABA</name>
<evidence type="ECO:0000313" key="3">
    <source>
        <dbReference type="Proteomes" id="UP001341840"/>
    </source>
</evidence>
<accession>A0ABU6VBE1</accession>
<evidence type="ECO:0000313" key="2">
    <source>
        <dbReference type="EMBL" id="MED6169828.1"/>
    </source>
</evidence>
<proteinExistence type="predicted"/>
<evidence type="ECO:0000256" key="1">
    <source>
        <dbReference type="SAM" id="MobiDB-lite"/>
    </source>
</evidence>
<reference evidence="2 3" key="1">
    <citation type="journal article" date="2023" name="Plants (Basel)">
        <title>Bridging the Gap: Combining Genomics and Transcriptomics Approaches to Understand Stylosanthes scabra, an Orphan Legume from the Brazilian Caatinga.</title>
        <authorList>
            <person name="Ferreira-Neto J.R.C."/>
            <person name="da Silva M.D."/>
            <person name="Binneck E."/>
            <person name="de Melo N.F."/>
            <person name="da Silva R.H."/>
            <person name="de Melo A.L.T.M."/>
            <person name="Pandolfi V."/>
            <person name="Bustamante F.O."/>
            <person name="Brasileiro-Vidal A.C."/>
            <person name="Benko-Iseppon A.M."/>
        </authorList>
    </citation>
    <scope>NUCLEOTIDE SEQUENCE [LARGE SCALE GENOMIC DNA]</scope>
    <source>
        <tissue evidence="2">Leaves</tissue>
    </source>
</reference>
<sequence length="128" mass="14044">MAIHNFIRRHFETDTEFKQYEHASILYVEGDSHVGENVSQTLTVRSSTEMDRPEPVIAIFDDDYEGDEEADNEPSFSIGLGLYSTGTSSLKVAPGFSYDVIDTPTNSSSCMTSGSYPRSPGPSPSYSS</sequence>
<comment type="caution">
    <text evidence="2">The sequence shown here is derived from an EMBL/GenBank/DDBJ whole genome shotgun (WGS) entry which is preliminary data.</text>
</comment>
<protein>
    <submittedName>
        <fullName evidence="2">Uncharacterized protein</fullName>
    </submittedName>
</protein>
<feature type="compositionally biased region" description="Polar residues" evidence="1">
    <location>
        <begin position="103"/>
        <end position="112"/>
    </location>
</feature>